<dbReference type="SUPFAM" id="SSF69279">
    <property type="entry name" value="Phage tail proteins"/>
    <property type="match status" value="1"/>
</dbReference>
<evidence type="ECO:0000313" key="2">
    <source>
        <dbReference type="Proteomes" id="UP000254331"/>
    </source>
</evidence>
<dbReference type="RefSeq" id="WP_181880516.1">
    <property type="nucleotide sequence ID" value="NZ_CAXOHZ010000018.1"/>
</dbReference>
<organism evidence="1 2">
    <name type="scientific">Proteus vulgaris</name>
    <dbReference type="NCBI Taxonomy" id="585"/>
    <lineage>
        <taxon>Bacteria</taxon>
        <taxon>Pseudomonadati</taxon>
        <taxon>Pseudomonadota</taxon>
        <taxon>Gammaproteobacteria</taxon>
        <taxon>Enterobacterales</taxon>
        <taxon>Morganellaceae</taxon>
        <taxon>Proteus</taxon>
    </lineage>
</organism>
<dbReference type="Gene3D" id="2.40.10.210">
    <property type="entry name" value="Phage tail proteins (gpFII-like)"/>
    <property type="match status" value="1"/>
</dbReference>
<evidence type="ECO:0000313" key="1">
    <source>
        <dbReference type="EMBL" id="SUC16388.1"/>
    </source>
</evidence>
<proteinExistence type="predicted"/>
<evidence type="ECO:0008006" key="3">
    <source>
        <dbReference type="Google" id="ProtNLM"/>
    </source>
</evidence>
<accession>A0A379F9U1</accession>
<dbReference type="InterPro" id="IPR025601">
    <property type="entry name" value="ATP-bd_sugar_transptr-like"/>
</dbReference>
<sequence length="90" mass="10468">MNPFEKLVKRMDNVTTERMGIPIRINGVFYQALESHFIPELGPVSGDGVSYVIFSSTYHPDRKDFVEIDGKTYQITRHQKFNGKPHIWIK</sequence>
<dbReference type="Pfam" id="PF13856">
    <property type="entry name" value="Gifsy-2"/>
    <property type="match status" value="1"/>
</dbReference>
<protein>
    <recommendedName>
        <fullName evidence="3">ATP-binding protein</fullName>
    </recommendedName>
</protein>
<name>A0A379F9U1_PROVU</name>
<dbReference type="AlphaFoldDB" id="A0A379F9U1"/>
<reference evidence="1 2" key="1">
    <citation type="submission" date="2018-06" db="EMBL/GenBank/DDBJ databases">
        <authorList>
            <consortium name="Pathogen Informatics"/>
            <person name="Doyle S."/>
        </authorList>
    </citation>
    <scope>NUCLEOTIDE SEQUENCE [LARGE SCALE GENOMIC DNA]</scope>
    <source>
        <strain evidence="1 2">NCTC10376</strain>
    </source>
</reference>
<gene>
    <name evidence="1" type="ORF">NCTC10376_02286</name>
</gene>
<dbReference type="Proteomes" id="UP000254331">
    <property type="component" value="Unassembled WGS sequence"/>
</dbReference>
<dbReference type="EMBL" id="UGTW01000001">
    <property type="protein sequence ID" value="SUC16388.1"/>
    <property type="molecule type" value="Genomic_DNA"/>
</dbReference>